<reference evidence="9" key="1">
    <citation type="submission" date="2016-06" db="EMBL/GenBank/DDBJ databases">
        <title>Parallel loss of symbiosis genes in relatives of nitrogen-fixing non-legume Parasponia.</title>
        <authorList>
            <person name="Van Velzen R."/>
            <person name="Holmer R."/>
            <person name="Bu F."/>
            <person name="Rutten L."/>
            <person name="Van Zeijl A."/>
            <person name="Liu W."/>
            <person name="Santuari L."/>
            <person name="Cao Q."/>
            <person name="Sharma T."/>
            <person name="Shen D."/>
            <person name="Roswanjaya Y."/>
            <person name="Wardhani T."/>
            <person name="Kalhor M.S."/>
            <person name="Jansen J."/>
            <person name="Van den Hoogen J."/>
            <person name="Gungor B."/>
            <person name="Hartog M."/>
            <person name="Hontelez J."/>
            <person name="Verver J."/>
            <person name="Yang W.-C."/>
            <person name="Schijlen E."/>
            <person name="Repin R."/>
            <person name="Schilthuizen M."/>
            <person name="Schranz E."/>
            <person name="Heidstra R."/>
            <person name="Miyata K."/>
            <person name="Fedorova E."/>
            <person name="Kohlen W."/>
            <person name="Bisseling T."/>
            <person name="Smit S."/>
            <person name="Geurts R."/>
        </authorList>
    </citation>
    <scope>NUCLEOTIDE SEQUENCE [LARGE SCALE GENOMIC DNA]</scope>
    <source>
        <strain evidence="9">cv. RG33-2</strain>
    </source>
</reference>
<evidence type="ECO:0000256" key="2">
    <source>
        <dbReference type="ARBA" id="ARBA00023015"/>
    </source>
</evidence>
<evidence type="ECO:0000256" key="3">
    <source>
        <dbReference type="ARBA" id="ARBA00023125"/>
    </source>
</evidence>
<dbReference type="AlphaFoldDB" id="A0A2P5FXZ2"/>
<dbReference type="PROSITE" id="PS50863">
    <property type="entry name" value="B3"/>
    <property type="match status" value="1"/>
</dbReference>
<name>A0A2P5FXZ2_TREOI</name>
<feature type="compositionally biased region" description="Basic and acidic residues" evidence="6">
    <location>
        <begin position="1"/>
        <end position="11"/>
    </location>
</feature>
<dbReference type="Gene3D" id="2.40.330.10">
    <property type="entry name" value="DNA-binding pseudobarrel domain"/>
    <property type="match status" value="1"/>
</dbReference>
<evidence type="ECO:0000313" key="8">
    <source>
        <dbReference type="EMBL" id="POO02663.1"/>
    </source>
</evidence>
<dbReference type="STRING" id="63057.A0A2P5FXZ2"/>
<evidence type="ECO:0000313" key="9">
    <source>
        <dbReference type="Proteomes" id="UP000237000"/>
    </source>
</evidence>
<feature type="domain" description="TF-B3" evidence="7">
    <location>
        <begin position="44"/>
        <end position="138"/>
    </location>
</feature>
<keyword evidence="2" id="KW-0805">Transcription regulation</keyword>
<evidence type="ECO:0000259" key="7">
    <source>
        <dbReference type="PROSITE" id="PS50863"/>
    </source>
</evidence>
<keyword evidence="9" id="KW-1185">Reference proteome</keyword>
<feature type="region of interest" description="Disordered" evidence="6">
    <location>
        <begin position="1"/>
        <end position="24"/>
    </location>
</feature>
<dbReference type="PANTHER" id="PTHR31391">
    <property type="entry name" value="B3 DOMAIN-CONTAINING PROTEIN OS11G0197600-RELATED"/>
    <property type="match status" value="1"/>
</dbReference>
<protein>
    <submittedName>
        <fullName evidence="8">B3 DNA binding domain containing protein</fullName>
    </submittedName>
</protein>
<dbReference type="GO" id="GO:0003677">
    <property type="term" value="F:DNA binding"/>
    <property type="evidence" value="ECO:0007669"/>
    <property type="project" value="UniProtKB-KW"/>
</dbReference>
<keyword evidence="4" id="KW-0804">Transcription</keyword>
<dbReference type="SUPFAM" id="SSF101936">
    <property type="entry name" value="DNA-binding pseudobarrel domain"/>
    <property type="match status" value="1"/>
</dbReference>
<dbReference type="SMART" id="SM01019">
    <property type="entry name" value="B3"/>
    <property type="match status" value="1"/>
</dbReference>
<dbReference type="InterPro" id="IPR044837">
    <property type="entry name" value="REM16-like"/>
</dbReference>
<evidence type="ECO:0000256" key="5">
    <source>
        <dbReference type="ARBA" id="ARBA00023242"/>
    </source>
</evidence>
<dbReference type="PANTHER" id="PTHR31391:SF143">
    <property type="entry name" value="B3 DNA-BINDING DOMAIN PROTEIN"/>
    <property type="match status" value="1"/>
</dbReference>
<evidence type="ECO:0000256" key="1">
    <source>
        <dbReference type="ARBA" id="ARBA00004123"/>
    </source>
</evidence>
<keyword evidence="3" id="KW-0238">DNA-binding</keyword>
<dbReference type="Pfam" id="PF02362">
    <property type="entry name" value="B3"/>
    <property type="match status" value="1"/>
</dbReference>
<proteinExistence type="predicted"/>
<dbReference type="EMBL" id="JXTC01000004">
    <property type="protein sequence ID" value="POO02663.1"/>
    <property type="molecule type" value="Genomic_DNA"/>
</dbReference>
<evidence type="ECO:0000256" key="6">
    <source>
        <dbReference type="SAM" id="MobiDB-lite"/>
    </source>
</evidence>
<dbReference type="InterPro" id="IPR015300">
    <property type="entry name" value="DNA-bd_pseudobarrel_sf"/>
</dbReference>
<dbReference type="GO" id="GO:0005634">
    <property type="term" value="C:nucleus"/>
    <property type="evidence" value="ECO:0007669"/>
    <property type="project" value="UniProtKB-SubCell"/>
</dbReference>
<dbReference type="Proteomes" id="UP000237000">
    <property type="component" value="Unassembled WGS sequence"/>
</dbReference>
<sequence length="139" mass="15646">MHADKSRKPISEENTGGQVTQAALSSGVGRASEAAIHYFSTNPYFQVALELGHMEHSRQHVPLAFAKRYFEGKAQTMTLWVGKRSWPVKLLAYPSAYKFSAGWGAFARENSLRPRDVCIFELTQRNQLDLKVTIFRQAG</sequence>
<feature type="compositionally biased region" description="Polar residues" evidence="6">
    <location>
        <begin position="12"/>
        <end position="24"/>
    </location>
</feature>
<dbReference type="CDD" id="cd10017">
    <property type="entry name" value="B3_DNA"/>
    <property type="match status" value="1"/>
</dbReference>
<dbReference type="OrthoDB" id="1840387at2759"/>
<gene>
    <name evidence="8" type="ORF">TorRG33x02_016490</name>
</gene>
<comment type="caution">
    <text evidence="8">The sequence shown here is derived from an EMBL/GenBank/DDBJ whole genome shotgun (WGS) entry which is preliminary data.</text>
</comment>
<evidence type="ECO:0000256" key="4">
    <source>
        <dbReference type="ARBA" id="ARBA00023163"/>
    </source>
</evidence>
<dbReference type="InParanoid" id="A0A2P5FXZ2"/>
<organism evidence="8 9">
    <name type="scientific">Trema orientale</name>
    <name type="common">Charcoal tree</name>
    <name type="synonym">Celtis orientalis</name>
    <dbReference type="NCBI Taxonomy" id="63057"/>
    <lineage>
        <taxon>Eukaryota</taxon>
        <taxon>Viridiplantae</taxon>
        <taxon>Streptophyta</taxon>
        <taxon>Embryophyta</taxon>
        <taxon>Tracheophyta</taxon>
        <taxon>Spermatophyta</taxon>
        <taxon>Magnoliopsida</taxon>
        <taxon>eudicotyledons</taxon>
        <taxon>Gunneridae</taxon>
        <taxon>Pentapetalae</taxon>
        <taxon>rosids</taxon>
        <taxon>fabids</taxon>
        <taxon>Rosales</taxon>
        <taxon>Cannabaceae</taxon>
        <taxon>Trema</taxon>
    </lineage>
</organism>
<accession>A0A2P5FXZ2</accession>
<keyword evidence="5" id="KW-0539">Nucleus</keyword>
<comment type="subcellular location">
    <subcellularLocation>
        <location evidence="1">Nucleus</location>
    </subcellularLocation>
</comment>
<dbReference type="InterPro" id="IPR003340">
    <property type="entry name" value="B3_DNA-bd"/>
</dbReference>